<dbReference type="RefSeq" id="WP_179548768.1">
    <property type="nucleotide sequence ID" value="NZ_BSEW01000002.1"/>
</dbReference>
<dbReference type="SUPFAM" id="SSF55729">
    <property type="entry name" value="Acyl-CoA N-acyltransferases (Nat)"/>
    <property type="match status" value="1"/>
</dbReference>
<dbReference type="GO" id="GO:0016747">
    <property type="term" value="F:acyltransferase activity, transferring groups other than amino-acyl groups"/>
    <property type="evidence" value="ECO:0007669"/>
    <property type="project" value="InterPro"/>
</dbReference>
<dbReference type="AlphaFoldDB" id="A0A852SSN2"/>
<proteinExistence type="predicted"/>
<feature type="domain" description="N-acetyltransferase" evidence="3">
    <location>
        <begin position="2"/>
        <end position="155"/>
    </location>
</feature>
<gene>
    <name evidence="4" type="ORF">BJ984_003084</name>
</gene>
<evidence type="ECO:0000313" key="4">
    <source>
        <dbReference type="EMBL" id="NYD71926.1"/>
    </source>
</evidence>
<evidence type="ECO:0000256" key="2">
    <source>
        <dbReference type="ARBA" id="ARBA00023315"/>
    </source>
</evidence>
<accession>A0A852SSN2</accession>
<reference evidence="4 5" key="1">
    <citation type="submission" date="2020-07" db="EMBL/GenBank/DDBJ databases">
        <title>Sequencing the genomes of 1000 actinobacteria strains.</title>
        <authorList>
            <person name="Klenk H.-P."/>
        </authorList>
    </citation>
    <scope>NUCLEOTIDE SEQUENCE [LARGE SCALE GENOMIC DNA]</scope>
    <source>
        <strain evidence="4 5">DSM 26474</strain>
    </source>
</reference>
<keyword evidence="5" id="KW-1185">Reference proteome</keyword>
<protein>
    <submittedName>
        <fullName evidence="4">GNAT superfamily N-acetyltransferase</fullName>
    </submittedName>
</protein>
<dbReference type="InterPro" id="IPR050832">
    <property type="entry name" value="Bact_Acetyltransf"/>
</dbReference>
<dbReference type="PANTHER" id="PTHR43877">
    <property type="entry name" value="AMINOALKYLPHOSPHONATE N-ACETYLTRANSFERASE-RELATED-RELATED"/>
    <property type="match status" value="1"/>
</dbReference>
<dbReference type="InterPro" id="IPR016181">
    <property type="entry name" value="Acyl_CoA_acyltransferase"/>
</dbReference>
<comment type="caution">
    <text evidence="4">The sequence shown here is derived from an EMBL/GenBank/DDBJ whole genome shotgun (WGS) entry which is preliminary data.</text>
</comment>
<dbReference type="Proteomes" id="UP000549913">
    <property type="component" value="Unassembled WGS sequence"/>
</dbReference>
<dbReference type="CDD" id="cd04301">
    <property type="entry name" value="NAT_SF"/>
    <property type="match status" value="1"/>
</dbReference>
<dbReference type="PROSITE" id="PS51186">
    <property type="entry name" value="GNAT"/>
    <property type="match status" value="1"/>
</dbReference>
<evidence type="ECO:0000313" key="5">
    <source>
        <dbReference type="Proteomes" id="UP000549913"/>
    </source>
</evidence>
<organism evidence="4 5">
    <name type="scientific">Herbiconiux flava</name>
    <dbReference type="NCBI Taxonomy" id="881268"/>
    <lineage>
        <taxon>Bacteria</taxon>
        <taxon>Bacillati</taxon>
        <taxon>Actinomycetota</taxon>
        <taxon>Actinomycetes</taxon>
        <taxon>Micrococcales</taxon>
        <taxon>Microbacteriaceae</taxon>
        <taxon>Herbiconiux</taxon>
    </lineage>
</organism>
<evidence type="ECO:0000256" key="1">
    <source>
        <dbReference type="ARBA" id="ARBA00022679"/>
    </source>
</evidence>
<evidence type="ECO:0000259" key="3">
    <source>
        <dbReference type="PROSITE" id="PS51186"/>
    </source>
</evidence>
<sequence length="164" mass="17873">MITLRTTTTDDPAFRELEAEQVADVMRRYSSDDPGPSVHGGLAAVVAEQSQGDGDARIPVGCIALSPLGEGRDGEAEIKRVYVRESARGQKVARRLLAAMEEIAREGGTRILKLEVGQMQPEAVALYTSEGWQRTDCYGYWKDEPLVICMMKRLDAFPAAAATA</sequence>
<dbReference type="Pfam" id="PF00583">
    <property type="entry name" value="Acetyltransf_1"/>
    <property type="match status" value="1"/>
</dbReference>
<keyword evidence="1 4" id="KW-0808">Transferase</keyword>
<dbReference type="InterPro" id="IPR000182">
    <property type="entry name" value="GNAT_dom"/>
</dbReference>
<dbReference type="Gene3D" id="3.40.630.30">
    <property type="match status" value="1"/>
</dbReference>
<name>A0A852SSN2_9MICO</name>
<dbReference type="PANTHER" id="PTHR43877:SF2">
    <property type="entry name" value="AMINOALKYLPHOSPHONATE N-ACETYLTRANSFERASE-RELATED"/>
    <property type="match status" value="1"/>
</dbReference>
<dbReference type="EMBL" id="JACCBM010000001">
    <property type="protein sequence ID" value="NYD71926.1"/>
    <property type="molecule type" value="Genomic_DNA"/>
</dbReference>
<keyword evidence="2" id="KW-0012">Acyltransferase</keyword>